<dbReference type="InterPro" id="IPR013087">
    <property type="entry name" value="Znf_C2H2_type"/>
</dbReference>
<dbReference type="Pfam" id="PF00096">
    <property type="entry name" value="zf-C2H2"/>
    <property type="match status" value="1"/>
</dbReference>
<evidence type="ECO:0000259" key="2">
    <source>
        <dbReference type="PROSITE" id="PS50157"/>
    </source>
</evidence>
<dbReference type="PROSITE" id="PS00028">
    <property type="entry name" value="ZINC_FINGER_C2H2_1"/>
    <property type="match status" value="2"/>
</dbReference>
<dbReference type="InterPro" id="IPR036236">
    <property type="entry name" value="Znf_C2H2_sf"/>
</dbReference>
<dbReference type="SMART" id="SM00355">
    <property type="entry name" value="ZnF_C2H2"/>
    <property type="match status" value="2"/>
</dbReference>
<feature type="domain" description="C2H2-type" evidence="2">
    <location>
        <begin position="44"/>
        <end position="67"/>
    </location>
</feature>
<evidence type="ECO:0000313" key="4">
    <source>
        <dbReference type="Proteomes" id="UP000188268"/>
    </source>
</evidence>
<sequence>MNAEENASRNDYDSLCNICGKAFKSFALVLKHQKEDHTKAETKYKCDLCKRGFPTRAARIEHRDYGH</sequence>
<evidence type="ECO:0000256" key="1">
    <source>
        <dbReference type="PROSITE-ProRule" id="PRU00042"/>
    </source>
</evidence>
<keyword evidence="1" id="KW-0863">Zinc-finger</keyword>
<dbReference type="AlphaFoldDB" id="A0A1R3G766"/>
<evidence type="ECO:0000313" key="3">
    <source>
        <dbReference type="EMBL" id="OMO53938.1"/>
    </source>
</evidence>
<organism evidence="3 4">
    <name type="scientific">Corchorus capsularis</name>
    <name type="common">Jute</name>
    <dbReference type="NCBI Taxonomy" id="210143"/>
    <lineage>
        <taxon>Eukaryota</taxon>
        <taxon>Viridiplantae</taxon>
        <taxon>Streptophyta</taxon>
        <taxon>Embryophyta</taxon>
        <taxon>Tracheophyta</taxon>
        <taxon>Spermatophyta</taxon>
        <taxon>Magnoliopsida</taxon>
        <taxon>eudicotyledons</taxon>
        <taxon>Gunneridae</taxon>
        <taxon>Pentapetalae</taxon>
        <taxon>rosids</taxon>
        <taxon>malvids</taxon>
        <taxon>Malvales</taxon>
        <taxon>Malvaceae</taxon>
        <taxon>Grewioideae</taxon>
        <taxon>Apeibeae</taxon>
        <taxon>Corchorus</taxon>
    </lineage>
</organism>
<dbReference type="Gramene" id="OMO53938">
    <property type="protein sequence ID" value="OMO53938"/>
    <property type="gene ID" value="CCACVL1_28202"/>
</dbReference>
<dbReference type="GO" id="GO:0008270">
    <property type="term" value="F:zinc ion binding"/>
    <property type="evidence" value="ECO:0007669"/>
    <property type="project" value="UniProtKB-KW"/>
</dbReference>
<feature type="domain" description="C2H2-type" evidence="2">
    <location>
        <begin position="14"/>
        <end position="42"/>
    </location>
</feature>
<dbReference type="SUPFAM" id="SSF57667">
    <property type="entry name" value="beta-beta-alpha zinc fingers"/>
    <property type="match status" value="1"/>
</dbReference>
<keyword evidence="4" id="KW-1185">Reference proteome</keyword>
<proteinExistence type="predicted"/>
<dbReference type="OrthoDB" id="6077919at2759"/>
<dbReference type="Proteomes" id="UP000188268">
    <property type="component" value="Unassembled WGS sequence"/>
</dbReference>
<dbReference type="PROSITE" id="PS50157">
    <property type="entry name" value="ZINC_FINGER_C2H2_2"/>
    <property type="match status" value="2"/>
</dbReference>
<protein>
    <submittedName>
        <fullName evidence="3">Zinc finger, C2H2-like protein</fullName>
    </submittedName>
</protein>
<name>A0A1R3G766_COCAP</name>
<dbReference type="Gene3D" id="3.30.160.60">
    <property type="entry name" value="Classic Zinc Finger"/>
    <property type="match status" value="1"/>
</dbReference>
<keyword evidence="1" id="KW-0862">Zinc</keyword>
<keyword evidence="1" id="KW-0479">Metal-binding</keyword>
<comment type="caution">
    <text evidence="3">The sequence shown here is derived from an EMBL/GenBank/DDBJ whole genome shotgun (WGS) entry which is preliminary data.</text>
</comment>
<gene>
    <name evidence="3" type="ORF">CCACVL1_28202</name>
</gene>
<accession>A0A1R3G766</accession>
<dbReference type="EMBL" id="AWWV01015079">
    <property type="protein sequence ID" value="OMO53938.1"/>
    <property type="molecule type" value="Genomic_DNA"/>
</dbReference>
<reference evidence="3 4" key="1">
    <citation type="submission" date="2013-09" db="EMBL/GenBank/DDBJ databases">
        <title>Corchorus capsularis genome sequencing.</title>
        <authorList>
            <person name="Alam M."/>
            <person name="Haque M.S."/>
            <person name="Islam M.S."/>
            <person name="Emdad E.M."/>
            <person name="Islam M.M."/>
            <person name="Ahmed B."/>
            <person name="Halim A."/>
            <person name="Hossen Q.M.M."/>
            <person name="Hossain M.Z."/>
            <person name="Ahmed R."/>
            <person name="Khan M.M."/>
            <person name="Islam R."/>
            <person name="Rashid M.M."/>
            <person name="Khan S.A."/>
            <person name="Rahman M.S."/>
            <person name="Alam M."/>
        </authorList>
    </citation>
    <scope>NUCLEOTIDE SEQUENCE [LARGE SCALE GENOMIC DNA]</scope>
    <source>
        <strain evidence="4">cv. CVL-1</strain>
        <tissue evidence="3">Whole seedling</tissue>
    </source>
</reference>